<keyword evidence="2" id="KW-1185">Reference proteome</keyword>
<dbReference type="SUPFAM" id="SSF48371">
    <property type="entry name" value="ARM repeat"/>
    <property type="match status" value="2"/>
</dbReference>
<accession>A0A090D1Q8</accession>
<reference evidence="1" key="1">
    <citation type="submission" date="2013-12" db="EMBL/GenBank/DDBJ databases">
        <authorList>
            <person name="Linke B."/>
        </authorList>
    </citation>
    <scope>NUCLEOTIDE SEQUENCE [LARGE SCALE GENOMIC DNA]</scope>
    <source>
        <strain evidence="1">CRIB-18</strain>
    </source>
</reference>
<evidence type="ECO:0000313" key="2">
    <source>
        <dbReference type="Proteomes" id="UP000031552"/>
    </source>
</evidence>
<evidence type="ECO:0000313" key="1">
    <source>
        <dbReference type="EMBL" id="CDR33995.1"/>
    </source>
</evidence>
<dbReference type="PANTHER" id="PTHR12697">
    <property type="entry name" value="PBS LYASE HEAT-LIKE PROTEIN"/>
    <property type="match status" value="1"/>
</dbReference>
<dbReference type="OrthoDB" id="19116at2"/>
<dbReference type="Gene3D" id="1.25.10.10">
    <property type="entry name" value="Leucine-rich Repeat Variant"/>
    <property type="match status" value="3"/>
</dbReference>
<dbReference type="InterPro" id="IPR016024">
    <property type="entry name" value="ARM-type_fold"/>
</dbReference>
<dbReference type="InterPro" id="IPR011990">
    <property type="entry name" value="TPR-like_helical_dom_sf"/>
</dbReference>
<dbReference type="eggNOG" id="COG1413">
    <property type="taxonomic scope" value="Bacteria"/>
</dbReference>
<dbReference type="AlphaFoldDB" id="A0A090D1Q8"/>
<dbReference type="SUPFAM" id="SSF48452">
    <property type="entry name" value="TPR-like"/>
    <property type="match status" value="1"/>
</dbReference>
<dbReference type="RefSeq" id="WP_041017500.1">
    <property type="nucleotide sequence ID" value="NZ_CCEJ010000004.1"/>
</dbReference>
<dbReference type="PANTHER" id="PTHR12697:SF5">
    <property type="entry name" value="DEOXYHYPUSINE HYDROXYLASE"/>
    <property type="match status" value="1"/>
</dbReference>
<dbReference type="STRING" id="1437425.CSEC_1171"/>
<proteinExistence type="predicted"/>
<sequence length="577" mass="65100">MNDKKFFFFLTLLAFAKSFAVDELPIRNRISSHQLIGDYGSAVKEALEAVRNYPDNQVFEEDLIRAYLKAGNEKEALLSWKRYAKKYPEKSKTRGILEDLAWGVIENGAKSSYPQVRLIALIASYLGQDARGVDLLERGLKDQNSRLRQVALQLVKGMYDKRLQALVFNLAKKEPLYDVRAEAIKCLGTMQIKEAIPELTRIVAERNLGDKLRVSAIASLVLLKKDMTSQDLLKLSGSERSGFRELALAVIDHNESFKDVGIAFQLLNDPSRDVRKSAIHTLVFMRDQEGIGAKTLPRILPLLQDEDDETAMMAAWGVTILDPQNRGYSFSPWIFSEFQEKRLKAASLLAKTGKHGLSFAKEAFLKSQDLYVKMNLGMYLLSHNINEAQALELLFQGLNYSKDRWMWKEFLFTEYLAPSTLRFEEEIGAHPEAINQAARLQVLALLASKRFPEAKEAIRKFLKEKTWGISANASALLLSESDPVSCLLIEELLEDSDEKISLQAALILSLWGNSPKAVDVLIKNFSSSDREKKLFIIEALGSAKDERALPFLVNLLQENYPTLRIAAAVSVIKTLYQ</sequence>
<dbReference type="Proteomes" id="UP000031552">
    <property type="component" value="Unassembled WGS sequence"/>
</dbReference>
<organism evidence="1 2">
    <name type="scientific">Candidatus Criblamydia sequanensis CRIB-18</name>
    <dbReference type="NCBI Taxonomy" id="1437425"/>
    <lineage>
        <taxon>Bacteria</taxon>
        <taxon>Pseudomonadati</taxon>
        <taxon>Chlamydiota</taxon>
        <taxon>Chlamydiia</taxon>
        <taxon>Parachlamydiales</taxon>
        <taxon>Candidatus Criblamydiaceae</taxon>
        <taxon>Candidatus Criblamydia</taxon>
    </lineage>
</organism>
<gene>
    <name evidence="1" type="ORF">CSEC_1171</name>
</gene>
<protein>
    <submittedName>
        <fullName evidence="1">Secreted protein</fullName>
    </submittedName>
</protein>
<name>A0A090D1Q8_9BACT</name>
<comment type="caution">
    <text evidence="1">The sequence shown here is derived from an EMBL/GenBank/DDBJ whole genome shotgun (WGS) entry which is preliminary data.</text>
</comment>
<reference evidence="1" key="2">
    <citation type="submission" date="2014-09" db="EMBL/GenBank/DDBJ databases">
        <title>Criblamydia sequanensis harbors a mega-plasmid encoding arsenite resistance.</title>
        <authorList>
            <person name="Bertelli C."/>
            <person name="Goesmann A."/>
            <person name="Greub G."/>
        </authorList>
    </citation>
    <scope>NUCLEOTIDE SEQUENCE [LARGE SCALE GENOMIC DNA]</scope>
    <source>
        <strain evidence="1">CRIB-18</strain>
    </source>
</reference>
<dbReference type="GO" id="GO:0016491">
    <property type="term" value="F:oxidoreductase activity"/>
    <property type="evidence" value="ECO:0007669"/>
    <property type="project" value="TreeGrafter"/>
</dbReference>
<dbReference type="Pfam" id="PF13646">
    <property type="entry name" value="HEAT_2"/>
    <property type="match status" value="1"/>
</dbReference>
<dbReference type="InterPro" id="IPR011989">
    <property type="entry name" value="ARM-like"/>
</dbReference>
<dbReference type="Gene3D" id="1.25.40.10">
    <property type="entry name" value="Tetratricopeptide repeat domain"/>
    <property type="match status" value="1"/>
</dbReference>
<dbReference type="EMBL" id="CCEJ010000004">
    <property type="protein sequence ID" value="CDR33995.1"/>
    <property type="molecule type" value="Genomic_DNA"/>
</dbReference>